<dbReference type="Proteomes" id="UP000828390">
    <property type="component" value="Unassembled WGS sequence"/>
</dbReference>
<dbReference type="InterPro" id="IPR018957">
    <property type="entry name" value="Znf_C3HC4_RING-type"/>
</dbReference>
<name>A0A9D4FG41_DREPO</name>
<proteinExistence type="predicted"/>
<keyword evidence="1" id="KW-0479">Metal-binding</keyword>
<evidence type="ECO:0000313" key="7">
    <source>
        <dbReference type="EMBL" id="KAH3797296.1"/>
    </source>
</evidence>
<dbReference type="InterPro" id="IPR013083">
    <property type="entry name" value="Znf_RING/FYVE/PHD"/>
</dbReference>
<accession>A0A9D4FG41</accession>
<evidence type="ECO:0000313" key="8">
    <source>
        <dbReference type="Proteomes" id="UP000828390"/>
    </source>
</evidence>
<feature type="region of interest" description="Disordered" evidence="5">
    <location>
        <begin position="328"/>
        <end position="371"/>
    </location>
</feature>
<dbReference type="PROSITE" id="PS50089">
    <property type="entry name" value="ZF_RING_2"/>
    <property type="match status" value="1"/>
</dbReference>
<dbReference type="GO" id="GO:0008270">
    <property type="term" value="F:zinc ion binding"/>
    <property type="evidence" value="ECO:0007669"/>
    <property type="project" value="UniProtKB-KW"/>
</dbReference>
<evidence type="ECO:0000256" key="1">
    <source>
        <dbReference type="ARBA" id="ARBA00022723"/>
    </source>
</evidence>
<dbReference type="Gene3D" id="3.30.40.10">
    <property type="entry name" value="Zinc/RING finger domain, C3HC4 (zinc finger)"/>
    <property type="match status" value="1"/>
</dbReference>
<dbReference type="Gene3D" id="3.30.160.60">
    <property type="entry name" value="Classic Zinc Finger"/>
    <property type="match status" value="1"/>
</dbReference>
<protein>
    <recommendedName>
        <fullName evidence="6">RING-type domain-containing protein</fullName>
    </recommendedName>
</protein>
<evidence type="ECO:0000256" key="5">
    <source>
        <dbReference type="SAM" id="MobiDB-lite"/>
    </source>
</evidence>
<reference evidence="7" key="2">
    <citation type="submission" date="2020-11" db="EMBL/GenBank/DDBJ databases">
        <authorList>
            <person name="McCartney M.A."/>
            <person name="Auch B."/>
            <person name="Kono T."/>
            <person name="Mallez S."/>
            <person name="Becker A."/>
            <person name="Gohl D.M."/>
            <person name="Silverstein K.A.T."/>
            <person name="Koren S."/>
            <person name="Bechman K.B."/>
            <person name="Herman A."/>
            <person name="Abrahante J.E."/>
            <person name="Garbe J."/>
        </authorList>
    </citation>
    <scope>NUCLEOTIDE SEQUENCE</scope>
    <source>
        <strain evidence="7">Duluth1</strain>
        <tissue evidence="7">Whole animal</tissue>
    </source>
</reference>
<dbReference type="SUPFAM" id="SSF57845">
    <property type="entry name" value="B-box zinc-binding domain"/>
    <property type="match status" value="1"/>
</dbReference>
<dbReference type="SMART" id="SM00184">
    <property type="entry name" value="RING"/>
    <property type="match status" value="1"/>
</dbReference>
<dbReference type="InterPro" id="IPR001841">
    <property type="entry name" value="Znf_RING"/>
</dbReference>
<dbReference type="InterPro" id="IPR047153">
    <property type="entry name" value="TRIM45/56/19-like"/>
</dbReference>
<gene>
    <name evidence="7" type="ORF">DPMN_150874</name>
</gene>
<sequence>MATRLVNNLKDEYLRCRICLEQYELPKSLPCDHIFCQTCLTEHVTQTAVRQKGHVVVTCPLCRHQTTVKSRDNFEAESWVKSLPTDTLIDSLQRTIHLHASSNDKLSAERLPKLCQIHGGKPREAYCFTHAQLVCWECAARDHRACEVDSAEKAIEVVRPQIDSLKTTVSEQLAKAREMGKIDQKFTDSKNKTLREILDMETRLEQMYESAKQQFALARADVEECMRLHLDDRKSFYDVVSNLLEQNCTLEILGTESDTAHVLSAIENSRADVLKAISDLSRLEKNSASGDKDFVCFVRDEQMNAFLNMYSSIGFVDTNVSGSAHAIPEMKTPRDAPSSISHILKRPPSKNKPAPGKVKATARAQTQKKST</sequence>
<keyword evidence="3" id="KW-0862">Zinc</keyword>
<dbReference type="PANTHER" id="PTHR25462:SF296">
    <property type="entry name" value="MEIOTIC P26, ISOFORM F"/>
    <property type="match status" value="1"/>
</dbReference>
<reference evidence="7" key="1">
    <citation type="journal article" date="2019" name="bioRxiv">
        <title>The Genome of the Zebra Mussel, Dreissena polymorpha: A Resource for Invasive Species Research.</title>
        <authorList>
            <person name="McCartney M.A."/>
            <person name="Auch B."/>
            <person name="Kono T."/>
            <person name="Mallez S."/>
            <person name="Zhang Y."/>
            <person name="Obille A."/>
            <person name="Becker A."/>
            <person name="Abrahante J.E."/>
            <person name="Garbe J."/>
            <person name="Badalamenti J.P."/>
            <person name="Herman A."/>
            <person name="Mangelson H."/>
            <person name="Liachko I."/>
            <person name="Sullivan S."/>
            <person name="Sone E.D."/>
            <person name="Koren S."/>
            <person name="Silverstein K.A.T."/>
            <person name="Beckman K.B."/>
            <person name="Gohl D.M."/>
        </authorList>
    </citation>
    <scope>NUCLEOTIDE SEQUENCE</scope>
    <source>
        <strain evidence="7">Duluth1</strain>
        <tissue evidence="7">Whole animal</tissue>
    </source>
</reference>
<dbReference type="EMBL" id="JAIWYP010000007">
    <property type="protein sequence ID" value="KAH3797296.1"/>
    <property type="molecule type" value="Genomic_DNA"/>
</dbReference>
<evidence type="ECO:0000256" key="4">
    <source>
        <dbReference type="PROSITE-ProRule" id="PRU00175"/>
    </source>
</evidence>
<dbReference type="InterPro" id="IPR000315">
    <property type="entry name" value="Znf_B-box"/>
</dbReference>
<dbReference type="Pfam" id="PF00097">
    <property type="entry name" value="zf-C3HC4"/>
    <property type="match status" value="1"/>
</dbReference>
<dbReference type="PROSITE" id="PS00518">
    <property type="entry name" value="ZF_RING_1"/>
    <property type="match status" value="1"/>
</dbReference>
<feature type="domain" description="RING-type" evidence="6">
    <location>
        <begin position="16"/>
        <end position="63"/>
    </location>
</feature>
<evidence type="ECO:0000259" key="6">
    <source>
        <dbReference type="PROSITE" id="PS50089"/>
    </source>
</evidence>
<dbReference type="SUPFAM" id="SSF57850">
    <property type="entry name" value="RING/U-box"/>
    <property type="match status" value="1"/>
</dbReference>
<dbReference type="OrthoDB" id="6045088at2759"/>
<dbReference type="PANTHER" id="PTHR25462">
    <property type="entry name" value="BONUS, ISOFORM C-RELATED"/>
    <property type="match status" value="1"/>
</dbReference>
<dbReference type="InterPro" id="IPR017907">
    <property type="entry name" value="Znf_RING_CS"/>
</dbReference>
<organism evidence="7 8">
    <name type="scientific">Dreissena polymorpha</name>
    <name type="common">Zebra mussel</name>
    <name type="synonym">Mytilus polymorpha</name>
    <dbReference type="NCBI Taxonomy" id="45954"/>
    <lineage>
        <taxon>Eukaryota</taxon>
        <taxon>Metazoa</taxon>
        <taxon>Spiralia</taxon>
        <taxon>Lophotrochozoa</taxon>
        <taxon>Mollusca</taxon>
        <taxon>Bivalvia</taxon>
        <taxon>Autobranchia</taxon>
        <taxon>Heteroconchia</taxon>
        <taxon>Euheterodonta</taxon>
        <taxon>Imparidentia</taxon>
        <taxon>Neoheterodontei</taxon>
        <taxon>Myida</taxon>
        <taxon>Dreissenoidea</taxon>
        <taxon>Dreissenidae</taxon>
        <taxon>Dreissena</taxon>
    </lineage>
</organism>
<dbReference type="Pfam" id="PF00643">
    <property type="entry name" value="zf-B_box"/>
    <property type="match status" value="1"/>
</dbReference>
<evidence type="ECO:0000256" key="2">
    <source>
        <dbReference type="ARBA" id="ARBA00022771"/>
    </source>
</evidence>
<keyword evidence="2 4" id="KW-0863">Zinc-finger</keyword>
<keyword evidence="8" id="KW-1185">Reference proteome</keyword>
<dbReference type="AlphaFoldDB" id="A0A9D4FG41"/>
<evidence type="ECO:0000256" key="3">
    <source>
        <dbReference type="ARBA" id="ARBA00022833"/>
    </source>
</evidence>
<comment type="caution">
    <text evidence="7">The sequence shown here is derived from an EMBL/GenBank/DDBJ whole genome shotgun (WGS) entry which is preliminary data.</text>
</comment>